<protein>
    <submittedName>
        <fullName evidence="2">Uncharacterized protein</fullName>
    </submittedName>
</protein>
<reference evidence="2" key="1">
    <citation type="submission" date="2015-04" db="UniProtKB">
        <authorList>
            <consortium name="EnsemblPlants"/>
        </authorList>
    </citation>
    <scope>IDENTIFICATION</scope>
    <source>
        <strain evidence="2">SL10</strain>
    </source>
</reference>
<feature type="region of interest" description="Disordered" evidence="1">
    <location>
        <begin position="1"/>
        <end position="35"/>
    </location>
</feature>
<proteinExistence type="predicted"/>
<evidence type="ECO:0000256" key="1">
    <source>
        <dbReference type="SAM" id="MobiDB-lite"/>
    </source>
</evidence>
<dbReference type="EnsemblPlants" id="ONIVA01G26970.3">
    <property type="protein sequence ID" value="ONIVA01G26970.3"/>
    <property type="gene ID" value="ONIVA01G26970"/>
</dbReference>
<sequence length="116" mass="12691">MLRPTGRCGRVGRASVSASADPPLAPPTPVVAGDAPLPPPIHHRCPCFTEACRAYPPPTLLHPLTPLPPSFFFLNFGAGPPPRRTGCLLRHGLEYRKEYDAGRQQHQPKKEDIHDT</sequence>
<dbReference type="Proteomes" id="UP000006591">
    <property type="component" value="Chromosome 1"/>
</dbReference>
<dbReference type="HOGENOM" id="CLU_2100830_0_0_1"/>
<reference evidence="2" key="2">
    <citation type="submission" date="2018-04" db="EMBL/GenBank/DDBJ databases">
        <title>OnivRS2 (Oryza nivara Reference Sequence Version 2).</title>
        <authorList>
            <person name="Zhang J."/>
            <person name="Kudrna D."/>
            <person name="Lee S."/>
            <person name="Talag J."/>
            <person name="Rajasekar S."/>
            <person name="Welchert J."/>
            <person name="Hsing Y.-I."/>
            <person name="Wing R.A."/>
        </authorList>
    </citation>
    <scope>NUCLEOTIDE SEQUENCE [LARGE SCALE GENOMIC DNA]</scope>
</reference>
<dbReference type="AlphaFoldDB" id="A0A0E0FPZ0"/>
<organism evidence="2">
    <name type="scientific">Oryza nivara</name>
    <name type="common">Indian wild rice</name>
    <name type="synonym">Oryza sativa f. spontanea</name>
    <dbReference type="NCBI Taxonomy" id="4536"/>
    <lineage>
        <taxon>Eukaryota</taxon>
        <taxon>Viridiplantae</taxon>
        <taxon>Streptophyta</taxon>
        <taxon>Embryophyta</taxon>
        <taxon>Tracheophyta</taxon>
        <taxon>Spermatophyta</taxon>
        <taxon>Magnoliopsida</taxon>
        <taxon>Liliopsida</taxon>
        <taxon>Poales</taxon>
        <taxon>Poaceae</taxon>
        <taxon>BOP clade</taxon>
        <taxon>Oryzoideae</taxon>
        <taxon>Oryzeae</taxon>
        <taxon>Oryzinae</taxon>
        <taxon>Oryza</taxon>
    </lineage>
</organism>
<evidence type="ECO:0000313" key="3">
    <source>
        <dbReference type="Proteomes" id="UP000006591"/>
    </source>
</evidence>
<name>A0A0E0FPZ0_ORYNI</name>
<dbReference type="Gramene" id="ONIVA01G26970.3">
    <property type="protein sequence ID" value="ONIVA01G26970.3"/>
    <property type="gene ID" value="ONIVA01G26970"/>
</dbReference>
<keyword evidence="3" id="KW-1185">Reference proteome</keyword>
<accession>A0A0E0FPZ0</accession>
<evidence type="ECO:0000313" key="2">
    <source>
        <dbReference type="EnsemblPlants" id="ONIVA01G26970.3"/>
    </source>
</evidence>